<feature type="non-terminal residue" evidence="1">
    <location>
        <position position="1"/>
    </location>
</feature>
<sequence>KQSIEQLIISHPVHGGKANNHLPAAVGLVETLCTKFSQKQLVTTVSRKRKLCATVFPQIYNTKGKDFEKSQENVLRSIATYFCKGVMGKAKYRSVYQSVSMKKGVKKGFKRYRLKVMGCKIPSLLPYIKLMEHVKTIDLGKIGNVGEVFCADLKEEEKVNGCFRYLPDFLPSLASFYLTLEQQTEERLLWFNTPNTFQVVLGGDGARFGKDDTVTAWNVSFLNRGQHILSSSENFLIFGANCSESSVPVQRYVKHLLQEMTTIENKSYSINGKDIKFKLVEFPNDLKMLAFLAGELSLSARYFSTFGNVSTADCSHVKGTFGAGPGNKWKPWVYDKRVAVATEVEKVKKQVSKQKVSEKTKRKKVTDFIASKGSRQEFEPLVGKFIDRTHVEPLHPKNNSCQQLFTLILYESIGKSALASSISDFDAVPCTSPFYKLVNCLQKKVKMGRLAKKVIRWFNENKDLARFQYRFTGQDSHLFLQNFMFTIDSIKQAHDSEKQTFSLHVFAYMSLQSRQIVSLFCRVVNVSQENIAELKQCCSSLFGTVTPTTWTVGHIIPAHASDVCQKYNLGLNAVSMEGREAKHMAIRRYSQNTNHHARWMQIFQHEFVHLIWLRERGYGGEDISRSKQTYIPLRVTNGQACFCGFDKGPEEDKCCYCSHNYRAQIEKSVQLGKITVDKNLCSV</sequence>
<evidence type="ECO:0000313" key="1">
    <source>
        <dbReference type="EMBL" id="CAH3162357.1"/>
    </source>
</evidence>
<reference evidence="1 2" key="1">
    <citation type="submission" date="2022-05" db="EMBL/GenBank/DDBJ databases">
        <authorList>
            <consortium name="Genoscope - CEA"/>
            <person name="William W."/>
        </authorList>
    </citation>
    <scope>NUCLEOTIDE SEQUENCE [LARGE SCALE GENOMIC DNA]</scope>
</reference>
<organism evidence="1 2">
    <name type="scientific">Porites lobata</name>
    <dbReference type="NCBI Taxonomy" id="104759"/>
    <lineage>
        <taxon>Eukaryota</taxon>
        <taxon>Metazoa</taxon>
        <taxon>Cnidaria</taxon>
        <taxon>Anthozoa</taxon>
        <taxon>Hexacorallia</taxon>
        <taxon>Scleractinia</taxon>
        <taxon>Fungiina</taxon>
        <taxon>Poritidae</taxon>
        <taxon>Porites</taxon>
    </lineage>
</organism>
<comment type="caution">
    <text evidence="1">The sequence shown here is derived from an EMBL/GenBank/DDBJ whole genome shotgun (WGS) entry which is preliminary data.</text>
</comment>
<protein>
    <submittedName>
        <fullName evidence="1">Uncharacterized protein</fullName>
    </submittedName>
</protein>
<dbReference type="Proteomes" id="UP001159405">
    <property type="component" value="Unassembled WGS sequence"/>
</dbReference>
<name>A0ABN8QEV3_9CNID</name>
<keyword evidence="2" id="KW-1185">Reference proteome</keyword>
<evidence type="ECO:0000313" key="2">
    <source>
        <dbReference type="Proteomes" id="UP001159405"/>
    </source>
</evidence>
<dbReference type="EMBL" id="CALNXK010000123">
    <property type="protein sequence ID" value="CAH3162357.1"/>
    <property type="molecule type" value="Genomic_DNA"/>
</dbReference>
<accession>A0ABN8QEV3</accession>
<gene>
    <name evidence="1" type="ORF">PLOB_00005399</name>
</gene>
<proteinExistence type="predicted"/>